<organism evidence="1 2">
    <name type="scientific">Actinomyces lilanjuaniae</name>
    <dbReference type="NCBI Taxonomy" id="2321394"/>
    <lineage>
        <taxon>Bacteria</taxon>
        <taxon>Bacillati</taxon>
        <taxon>Actinomycetota</taxon>
        <taxon>Actinomycetes</taxon>
        <taxon>Actinomycetales</taxon>
        <taxon>Actinomycetaceae</taxon>
        <taxon>Actinomyces</taxon>
    </lineage>
</organism>
<protein>
    <submittedName>
        <fullName evidence="1">Uncharacterized protein</fullName>
    </submittedName>
</protein>
<proteinExistence type="predicted"/>
<name>A0ABM6Z2N6_9ACTO</name>
<evidence type="ECO:0000313" key="1">
    <source>
        <dbReference type="EMBL" id="AYD89418.1"/>
    </source>
</evidence>
<keyword evidence="2" id="KW-1185">Reference proteome</keyword>
<dbReference type="Proteomes" id="UP000273001">
    <property type="component" value="Chromosome"/>
</dbReference>
<gene>
    <name evidence="1" type="ORF">D5R93_03920</name>
</gene>
<reference evidence="1 2" key="1">
    <citation type="submission" date="2018-09" db="EMBL/GenBank/DDBJ databases">
        <authorList>
            <person name="Li J."/>
        </authorList>
    </citation>
    <scope>NUCLEOTIDE SEQUENCE [LARGE SCALE GENOMIC DNA]</scope>
    <source>
        <strain evidence="1 2">2129</strain>
    </source>
</reference>
<evidence type="ECO:0000313" key="2">
    <source>
        <dbReference type="Proteomes" id="UP000273001"/>
    </source>
</evidence>
<dbReference type="EMBL" id="CP032514">
    <property type="protein sequence ID" value="AYD89418.1"/>
    <property type="molecule type" value="Genomic_DNA"/>
</dbReference>
<accession>A0ABM6Z2N6</accession>
<sequence length="81" mass="8814">MSAMVIVFPDNSTDGRARSDIYNLYLANDERPAATLEVDIDTTRVVGRTGFGSALPSGHTAIDALTEIVRTHRAIVMDHVK</sequence>